<dbReference type="InterPro" id="IPR000675">
    <property type="entry name" value="Cutinase/axe"/>
</dbReference>
<dbReference type="PANTHER" id="PTHR33630:SF9">
    <property type="entry name" value="CUTINASE 4"/>
    <property type="match status" value="1"/>
</dbReference>
<keyword evidence="5" id="KW-0732">Signal</keyword>
<evidence type="ECO:0000256" key="1">
    <source>
        <dbReference type="ARBA" id="ARBA00022801"/>
    </source>
</evidence>
<dbReference type="PANTHER" id="PTHR33630">
    <property type="entry name" value="CUTINASE RV1984C-RELATED-RELATED"/>
    <property type="match status" value="1"/>
</dbReference>
<dbReference type="Gene3D" id="3.40.50.1820">
    <property type="entry name" value="alpha/beta hydrolase"/>
    <property type="match status" value="1"/>
</dbReference>
<organism evidence="6 7">
    <name type="scientific">Hortaea werneckii</name>
    <name type="common">Black yeast</name>
    <name type="synonym">Cladosporium werneckii</name>
    <dbReference type="NCBI Taxonomy" id="91943"/>
    <lineage>
        <taxon>Eukaryota</taxon>
        <taxon>Fungi</taxon>
        <taxon>Dikarya</taxon>
        <taxon>Ascomycota</taxon>
        <taxon>Pezizomycotina</taxon>
        <taxon>Dothideomycetes</taxon>
        <taxon>Dothideomycetidae</taxon>
        <taxon>Mycosphaerellales</taxon>
        <taxon>Teratosphaeriaceae</taxon>
        <taxon>Hortaea</taxon>
    </lineage>
</organism>
<evidence type="ECO:0000256" key="2">
    <source>
        <dbReference type="ARBA" id="ARBA00023157"/>
    </source>
</evidence>
<dbReference type="AlphaFoldDB" id="A0A3M7GCU6"/>
<comment type="caution">
    <text evidence="6">The sequence shown here is derived from an EMBL/GenBank/DDBJ whole genome shotgun (WGS) entry which is preliminary data.</text>
</comment>
<dbReference type="SUPFAM" id="SSF53474">
    <property type="entry name" value="alpha/beta-Hydrolases"/>
    <property type="match status" value="1"/>
</dbReference>
<feature type="compositionally biased region" description="Polar residues" evidence="4">
    <location>
        <begin position="253"/>
        <end position="267"/>
    </location>
</feature>
<feature type="chain" id="PRO_5017992412" description="Cutinase" evidence="5">
    <location>
        <begin position="21"/>
        <end position="336"/>
    </location>
</feature>
<dbReference type="SMART" id="SM01110">
    <property type="entry name" value="Cutinase"/>
    <property type="match status" value="1"/>
</dbReference>
<name>A0A3M7GCU6_HORWE</name>
<dbReference type="GO" id="GO:0052689">
    <property type="term" value="F:carboxylic ester hydrolase activity"/>
    <property type="evidence" value="ECO:0007669"/>
    <property type="project" value="UniProtKB-ARBA"/>
</dbReference>
<dbReference type="Proteomes" id="UP000280598">
    <property type="component" value="Unassembled WGS sequence"/>
</dbReference>
<feature type="signal peptide" evidence="5">
    <location>
        <begin position="1"/>
        <end position="20"/>
    </location>
</feature>
<keyword evidence="2" id="KW-1015">Disulfide bond</keyword>
<dbReference type="VEuPathDB" id="FungiDB:BTJ68_04497"/>
<feature type="coiled-coil region" evidence="3">
    <location>
        <begin position="296"/>
        <end position="323"/>
    </location>
</feature>
<evidence type="ECO:0000256" key="3">
    <source>
        <dbReference type="SAM" id="Coils"/>
    </source>
</evidence>
<evidence type="ECO:0000313" key="7">
    <source>
        <dbReference type="Proteomes" id="UP000280598"/>
    </source>
</evidence>
<dbReference type="EMBL" id="QWIS01000309">
    <property type="protein sequence ID" value="RMY98647.1"/>
    <property type="molecule type" value="Genomic_DNA"/>
</dbReference>
<keyword evidence="3" id="KW-0175">Coiled coil</keyword>
<dbReference type="Pfam" id="PF01083">
    <property type="entry name" value="Cutinase"/>
    <property type="match status" value="1"/>
</dbReference>
<protein>
    <recommendedName>
        <fullName evidence="8">Cutinase</fullName>
    </recommendedName>
</protein>
<proteinExistence type="predicted"/>
<accession>A0A3M7GCU6</accession>
<dbReference type="InterPro" id="IPR029058">
    <property type="entry name" value="AB_hydrolase_fold"/>
</dbReference>
<evidence type="ECO:0000313" key="6">
    <source>
        <dbReference type="EMBL" id="RMY98647.1"/>
    </source>
</evidence>
<gene>
    <name evidence="6" type="ORF">D0860_08470</name>
</gene>
<sequence>MNPIFLAALQGAAMVSVVAGATCYDHLIIDTRGTGELQGTSIGFAAIIDQVKQSVPNVGVHDTIYPAAPDVTQLTTLVGAYDIGQTIQQGLKDCPNQLYSLLGATVTNEVLQKYEPTSVEGQAIEAVLLIGNPYHQPLKQSNRDEDCGNSTAGATGALVGLGLDIPDAWYETGKSQPPIPTKMDIPMPDADPSSLLTKLHQTRQAQLNTALAHKTTAQARLATASAAFCLADEANITASTQLLDFKAGPPQKPTTSRSSKGKTQANADGSRWVDGKGTEGMTEGQSKRFRALKRAQKLALREFEKAAEEVVQAQEEVAVASIRVKRATRALEELGV</sequence>
<reference evidence="6 7" key="1">
    <citation type="journal article" date="2018" name="BMC Genomics">
        <title>Genomic evidence for intraspecific hybridization in a clonal and extremely halotolerant yeast.</title>
        <authorList>
            <person name="Gostincar C."/>
            <person name="Stajich J.E."/>
            <person name="Zupancic J."/>
            <person name="Zalar P."/>
            <person name="Gunde-Cimerman N."/>
        </authorList>
    </citation>
    <scope>NUCLEOTIDE SEQUENCE [LARGE SCALE GENOMIC DNA]</scope>
    <source>
        <strain evidence="6 7">EXF-562</strain>
    </source>
</reference>
<evidence type="ECO:0008006" key="8">
    <source>
        <dbReference type="Google" id="ProtNLM"/>
    </source>
</evidence>
<evidence type="ECO:0000256" key="5">
    <source>
        <dbReference type="SAM" id="SignalP"/>
    </source>
</evidence>
<keyword evidence="1" id="KW-0378">Hydrolase</keyword>
<evidence type="ECO:0000256" key="4">
    <source>
        <dbReference type="SAM" id="MobiDB-lite"/>
    </source>
</evidence>
<feature type="region of interest" description="Disordered" evidence="4">
    <location>
        <begin position="245"/>
        <end position="285"/>
    </location>
</feature>